<dbReference type="SUPFAM" id="SSF88723">
    <property type="entry name" value="PIN domain-like"/>
    <property type="match status" value="1"/>
</dbReference>
<evidence type="ECO:0000313" key="1">
    <source>
        <dbReference type="EMBL" id="SFM04255.1"/>
    </source>
</evidence>
<dbReference type="Gene3D" id="3.40.50.1010">
    <property type="entry name" value="5'-nuclease"/>
    <property type="match status" value="1"/>
</dbReference>
<sequence length="186" mass="20559">MVFTFKAAERLRRQGPKTALQRRDDTALPFLDAQAQAGRPLLLDTCVYIDQMQGRAPPLVEDLLGIRIVNHSTVAIQELMHTVGVLDPRDPRSAQAVAAIGTAIDAMPAHRIFTPDAEILGSAAVYAGMLCRIQGYAKDDRMGALHDCVLFLQALKLGFCVLTRNLRDFDALLQIRPDGQVLFYRT</sequence>
<protein>
    <submittedName>
        <fullName evidence="1">Predicted nucleic acid-binding protein, contains PIN domain</fullName>
    </submittedName>
</protein>
<dbReference type="OrthoDB" id="7277438at2"/>
<dbReference type="AlphaFoldDB" id="A0A1I4MMK0"/>
<dbReference type="RefSeq" id="WP_092042578.1">
    <property type="nucleotide sequence ID" value="NZ_FOTK01000017.1"/>
</dbReference>
<reference evidence="2" key="1">
    <citation type="submission" date="2016-10" db="EMBL/GenBank/DDBJ databases">
        <authorList>
            <person name="Varghese N."/>
            <person name="Submissions S."/>
        </authorList>
    </citation>
    <scope>NUCLEOTIDE SEQUENCE [LARGE SCALE GENOMIC DNA]</scope>
    <source>
        <strain evidence="2">BL36</strain>
    </source>
</reference>
<proteinExistence type="predicted"/>
<gene>
    <name evidence="1" type="ORF">SAMN05192568_101768</name>
</gene>
<name>A0A1I4MMK0_9HYPH</name>
<dbReference type="EMBL" id="FOTK01000017">
    <property type="protein sequence ID" value="SFM04255.1"/>
    <property type="molecule type" value="Genomic_DNA"/>
</dbReference>
<dbReference type="STRING" id="582667.SAMN05192568_101768"/>
<dbReference type="InterPro" id="IPR029060">
    <property type="entry name" value="PIN-like_dom_sf"/>
</dbReference>
<dbReference type="Proteomes" id="UP000199048">
    <property type="component" value="Unassembled WGS sequence"/>
</dbReference>
<accession>A0A1I4MMK0</accession>
<keyword evidence="2" id="KW-1185">Reference proteome</keyword>
<evidence type="ECO:0000313" key="2">
    <source>
        <dbReference type="Proteomes" id="UP000199048"/>
    </source>
</evidence>
<organism evidence="1 2">
    <name type="scientific">Methylobacterium pseudosasicola</name>
    <dbReference type="NCBI Taxonomy" id="582667"/>
    <lineage>
        <taxon>Bacteria</taxon>
        <taxon>Pseudomonadati</taxon>
        <taxon>Pseudomonadota</taxon>
        <taxon>Alphaproteobacteria</taxon>
        <taxon>Hyphomicrobiales</taxon>
        <taxon>Methylobacteriaceae</taxon>
        <taxon>Methylobacterium</taxon>
    </lineage>
</organism>